<keyword evidence="3" id="KW-0963">Cytoplasm</keyword>
<dbReference type="AlphaFoldDB" id="A0A1A6AFI5"/>
<evidence type="ECO:0000256" key="9">
    <source>
        <dbReference type="ARBA" id="ARBA00023242"/>
    </source>
</evidence>
<dbReference type="STRING" id="1296121.A0A1A6AFI5"/>
<organism evidence="13">
    <name type="scientific">Kwoniella dejecticola CBS 10117</name>
    <dbReference type="NCBI Taxonomy" id="1296121"/>
    <lineage>
        <taxon>Eukaryota</taxon>
        <taxon>Fungi</taxon>
        <taxon>Dikarya</taxon>
        <taxon>Basidiomycota</taxon>
        <taxon>Agaricomycotina</taxon>
        <taxon>Tremellomycetes</taxon>
        <taxon>Tremellales</taxon>
        <taxon>Cryptococcaceae</taxon>
        <taxon>Kwoniella</taxon>
    </lineage>
</organism>
<feature type="compositionally biased region" description="Basic and acidic residues" evidence="11">
    <location>
        <begin position="479"/>
        <end position="489"/>
    </location>
</feature>
<gene>
    <name evidence="13" type="ORF">I303_00605</name>
    <name evidence="14" type="ORF">I303_100602</name>
</gene>
<protein>
    <recommendedName>
        <fullName evidence="12">RING-type domain-containing protein</fullName>
    </recommendedName>
</protein>
<keyword evidence="4" id="KW-1017">Isopeptide bond</keyword>
<dbReference type="GO" id="GO:0005737">
    <property type="term" value="C:cytoplasm"/>
    <property type="evidence" value="ECO:0007669"/>
    <property type="project" value="UniProtKB-SubCell"/>
</dbReference>
<keyword evidence="9" id="KW-0539">Nucleus</keyword>
<dbReference type="KEGG" id="kdj:28964304"/>
<evidence type="ECO:0000256" key="1">
    <source>
        <dbReference type="ARBA" id="ARBA00004123"/>
    </source>
</evidence>
<dbReference type="VEuPathDB" id="FungiDB:I303_00605"/>
<reference evidence="13" key="1">
    <citation type="submission" date="2013-07" db="EMBL/GenBank/DDBJ databases">
        <title>The Genome Sequence of Cryptococcus dejecticola CBS10117.</title>
        <authorList>
            <consortium name="The Broad Institute Genome Sequencing Platform"/>
            <person name="Cuomo C."/>
            <person name="Litvintseva A."/>
            <person name="Chen Y."/>
            <person name="Heitman J."/>
            <person name="Sun S."/>
            <person name="Springer D."/>
            <person name="Dromer F."/>
            <person name="Young S.K."/>
            <person name="Zeng Q."/>
            <person name="Gargeya S."/>
            <person name="Fitzgerald M."/>
            <person name="Abouelleil A."/>
            <person name="Alvarado L."/>
            <person name="Berlin A.M."/>
            <person name="Chapman S.B."/>
            <person name="Dewar J."/>
            <person name="Goldberg J."/>
            <person name="Griggs A."/>
            <person name="Gujja S."/>
            <person name="Hansen M."/>
            <person name="Howarth C."/>
            <person name="Imamovic A."/>
            <person name="Larimer J."/>
            <person name="McCowan C."/>
            <person name="Murphy C."/>
            <person name="Pearson M."/>
            <person name="Priest M."/>
            <person name="Roberts A."/>
            <person name="Saif S."/>
            <person name="Shea T."/>
            <person name="Sykes S."/>
            <person name="Wortman J."/>
            <person name="Nusbaum C."/>
            <person name="Birren B."/>
        </authorList>
    </citation>
    <scope>NUCLEOTIDE SEQUENCE [LARGE SCALE GENOMIC DNA]</scope>
    <source>
        <strain evidence="13">CBS 10117</strain>
    </source>
</reference>
<feature type="compositionally biased region" description="Low complexity" evidence="11">
    <location>
        <begin position="573"/>
        <end position="582"/>
    </location>
</feature>
<evidence type="ECO:0000256" key="6">
    <source>
        <dbReference type="ARBA" id="ARBA00022843"/>
    </source>
</evidence>
<dbReference type="GeneID" id="28964304"/>
<dbReference type="OrthoDB" id="298344at2759"/>
<comment type="subcellular location">
    <subcellularLocation>
        <location evidence="2">Cytoplasm</location>
    </subcellularLocation>
    <subcellularLocation>
        <location evidence="1">Nucleus</location>
    </subcellularLocation>
</comment>
<evidence type="ECO:0000256" key="2">
    <source>
        <dbReference type="ARBA" id="ARBA00004496"/>
    </source>
</evidence>
<feature type="region of interest" description="Disordered" evidence="11">
    <location>
        <begin position="76"/>
        <end position="120"/>
    </location>
</feature>
<evidence type="ECO:0000313" key="13">
    <source>
        <dbReference type="EMBL" id="OBR88788.1"/>
    </source>
</evidence>
<keyword evidence="8" id="KW-0804">Transcription</keyword>
<keyword evidence="10" id="KW-0863">Zinc-finger</keyword>
<keyword evidence="7" id="KW-0805">Transcription regulation</keyword>
<evidence type="ECO:0000256" key="7">
    <source>
        <dbReference type="ARBA" id="ARBA00023015"/>
    </source>
</evidence>
<evidence type="ECO:0000259" key="12">
    <source>
        <dbReference type="PROSITE" id="PS50089"/>
    </source>
</evidence>
<evidence type="ECO:0000256" key="8">
    <source>
        <dbReference type="ARBA" id="ARBA00023163"/>
    </source>
</evidence>
<dbReference type="GO" id="GO:0006355">
    <property type="term" value="P:regulation of DNA-templated transcription"/>
    <property type="evidence" value="ECO:0007669"/>
    <property type="project" value="InterPro"/>
</dbReference>
<dbReference type="InterPro" id="IPR018866">
    <property type="entry name" value="Znf-4CXXC_R1"/>
</dbReference>
<feature type="domain" description="RING-type" evidence="12">
    <location>
        <begin position="251"/>
        <end position="302"/>
    </location>
</feature>
<keyword evidence="15" id="KW-1185">Reference proteome</keyword>
<name>A0A1A6AFI5_9TREE</name>
<evidence type="ECO:0000256" key="5">
    <source>
        <dbReference type="ARBA" id="ARBA00022553"/>
    </source>
</evidence>
<feature type="compositionally biased region" description="Acidic residues" evidence="11">
    <location>
        <begin position="46"/>
        <end position="57"/>
    </location>
</feature>
<feature type="region of interest" description="Disordered" evidence="11">
    <location>
        <begin position="398"/>
        <end position="635"/>
    </location>
</feature>
<dbReference type="InterPro" id="IPR001841">
    <property type="entry name" value="Znf_RING"/>
</dbReference>
<evidence type="ECO:0000256" key="11">
    <source>
        <dbReference type="SAM" id="MobiDB-lite"/>
    </source>
</evidence>
<keyword evidence="10" id="KW-0862">Zinc</keyword>
<evidence type="ECO:0000313" key="14">
    <source>
        <dbReference type="EMBL" id="WWC58067.1"/>
    </source>
</evidence>
<keyword evidence="10" id="KW-0479">Metal-binding</keyword>
<feature type="compositionally biased region" description="Low complexity" evidence="11">
    <location>
        <begin position="509"/>
        <end position="526"/>
    </location>
</feature>
<dbReference type="EMBL" id="CP144530">
    <property type="protein sequence ID" value="WWC58067.1"/>
    <property type="molecule type" value="Genomic_DNA"/>
</dbReference>
<proteinExistence type="predicted"/>
<evidence type="ECO:0000256" key="10">
    <source>
        <dbReference type="PROSITE-ProRule" id="PRU00175"/>
    </source>
</evidence>
<sequence>MFSSRKGKGKAKEVVFDLEPNLHSEGGSDQEGDETDIERNDRHESDSEDEDEDEENYEAERQRRIRENQLILAGLGIEGSGSNLGIGGSSSSKVRNGKSPPPTGADGQPGSSTTRKKRADIPILDRSGYIISLPPEGQTQTMACLEMPSDRKLKKKILDGEYTDCSRWSIGEARRWKFGFGKGGESVPEGEEEELGGVTKDFRWRRWRGLEKELRREMRQRGELVEMDARPVETVLPEGVSAYSLIPGEACHQCRRKSDKPKMKCRNVNPLCRANFCETCCKRYNYFDFDEESRSFICPLCKDCCNCSNCIRKKNLAHLLGDNKGKILRKSLKYSMGAASQREMDVQTWLEKAVKDISRAPFDLVRIVDFDKDVISPDLPSEIEEDIAERIVVEKPKKLKARKRKVHEATNAAEQSSDAVADGAEKPKAKRGRPKKIVTGGDGGQPSVIKAGPVKDGKLVIKLKIPKPPQADTTNARPPVDREKVKEVDSDGDTVGDWSDNERDRDRASGTGSPLTSLSSNSSDSPTIPARLPFPSQPIYAPYPNTDQYHQNIRGNDTEPLSATPLPEEPNKSTSSATVVHHSSPELEELSPSKKRKRPPPNANIIRAPRRSSMSTSASGPEVEDQTSPAGTMTDGIVIGPRNMTNDPHNQLSAAQTQFSMSSQQQAQASALANYFSAGPPSLSLTGPTPSQLLNEMHNQSNALAWHGGPHTHTHAHAQSMYHGNPYEHHPHPGYQTLYPPSHHLGTSPSPSSFSTLPLPLDYPSSSYFNPGYPSSINPMRMNFGLSAGPPPYSHSPIGRTLALSPDTPIENQFLVSPQPKYRHSNLYLGGQE</sequence>
<dbReference type="EMBL" id="KI894027">
    <property type="protein sequence ID" value="OBR88788.1"/>
    <property type="molecule type" value="Genomic_DNA"/>
</dbReference>
<dbReference type="RefSeq" id="XP_018266630.1">
    <property type="nucleotide sequence ID" value="XM_018403976.1"/>
</dbReference>
<feature type="region of interest" description="Disordered" evidence="11">
    <location>
        <begin position="1"/>
        <end position="63"/>
    </location>
</feature>
<reference evidence="14" key="2">
    <citation type="submission" date="2013-07" db="EMBL/GenBank/DDBJ databases">
        <authorList>
            <consortium name="The Broad Institute Genome Sequencing Platform"/>
            <person name="Cuomo C."/>
            <person name="Litvintseva A."/>
            <person name="Chen Y."/>
            <person name="Heitman J."/>
            <person name="Sun S."/>
            <person name="Springer D."/>
            <person name="Dromer F."/>
            <person name="Young S.K."/>
            <person name="Zeng Q."/>
            <person name="Gargeya S."/>
            <person name="Fitzgerald M."/>
            <person name="Abouelleil A."/>
            <person name="Alvarado L."/>
            <person name="Berlin A.M."/>
            <person name="Chapman S.B."/>
            <person name="Dewar J."/>
            <person name="Goldberg J."/>
            <person name="Griggs A."/>
            <person name="Gujja S."/>
            <person name="Hansen M."/>
            <person name="Howarth C."/>
            <person name="Imamovic A."/>
            <person name="Larimer J."/>
            <person name="McCowan C."/>
            <person name="Murphy C."/>
            <person name="Pearson M."/>
            <person name="Priest M."/>
            <person name="Roberts A."/>
            <person name="Saif S."/>
            <person name="Shea T."/>
            <person name="Sykes S."/>
            <person name="Wortman J."/>
            <person name="Nusbaum C."/>
            <person name="Birren B."/>
        </authorList>
    </citation>
    <scope>NUCLEOTIDE SEQUENCE</scope>
    <source>
        <strain evidence="14">CBS 10117</strain>
    </source>
</reference>
<evidence type="ECO:0000256" key="3">
    <source>
        <dbReference type="ARBA" id="ARBA00022490"/>
    </source>
</evidence>
<dbReference type="PANTHER" id="PTHR31169:SF8">
    <property type="entry name" value="ZINC-FINGER DOMAIN OF MONOAMINE-OXIDASE A REPRESSOR R1 PROTEIN"/>
    <property type="match status" value="1"/>
</dbReference>
<accession>A0A1A6AFI5</accession>
<feature type="compositionally biased region" description="Polar residues" evidence="11">
    <location>
        <begin position="545"/>
        <end position="561"/>
    </location>
</feature>
<dbReference type="GO" id="GO:0008270">
    <property type="term" value="F:zinc ion binding"/>
    <property type="evidence" value="ECO:0007669"/>
    <property type="project" value="UniProtKB-KW"/>
</dbReference>
<dbReference type="PANTHER" id="PTHR31169">
    <property type="entry name" value="OS05G0300700 PROTEIN"/>
    <property type="match status" value="1"/>
</dbReference>
<dbReference type="GO" id="GO:0005634">
    <property type="term" value="C:nucleus"/>
    <property type="evidence" value="ECO:0007669"/>
    <property type="project" value="UniProtKB-SubCell"/>
</dbReference>
<reference evidence="14" key="3">
    <citation type="submission" date="2024-02" db="EMBL/GenBank/DDBJ databases">
        <title>Comparative genomics of Cryptococcus and Kwoniella reveals pathogenesis evolution and contrasting modes of karyotype evolution via chromosome fusion or intercentromeric recombination.</title>
        <authorList>
            <person name="Coelho M.A."/>
            <person name="David-Palma M."/>
            <person name="Shea T."/>
            <person name="Bowers K."/>
            <person name="McGinley-Smith S."/>
            <person name="Mohammad A.W."/>
            <person name="Gnirke A."/>
            <person name="Yurkov A.M."/>
            <person name="Nowrousian M."/>
            <person name="Sun S."/>
            <person name="Cuomo C.A."/>
            <person name="Heitman J."/>
        </authorList>
    </citation>
    <scope>NUCLEOTIDE SEQUENCE</scope>
    <source>
        <strain evidence="14">CBS 10117</strain>
    </source>
</reference>
<evidence type="ECO:0000313" key="15">
    <source>
        <dbReference type="Proteomes" id="UP000078595"/>
    </source>
</evidence>
<feature type="compositionally biased region" description="Gly residues" evidence="11">
    <location>
        <begin position="76"/>
        <end position="88"/>
    </location>
</feature>
<dbReference type="PROSITE" id="PS50089">
    <property type="entry name" value="ZF_RING_2"/>
    <property type="match status" value="1"/>
</dbReference>
<dbReference type="Proteomes" id="UP000078595">
    <property type="component" value="Chromosome 1"/>
</dbReference>
<dbReference type="InterPro" id="IPR040221">
    <property type="entry name" value="CDCA7/CDA7L"/>
</dbReference>
<keyword evidence="6" id="KW-0832">Ubl conjugation</keyword>
<keyword evidence="5" id="KW-0597">Phosphoprotein</keyword>
<dbReference type="Pfam" id="PF10497">
    <property type="entry name" value="zf-4CXXC_R1"/>
    <property type="match status" value="1"/>
</dbReference>
<evidence type="ECO:0000256" key="4">
    <source>
        <dbReference type="ARBA" id="ARBA00022499"/>
    </source>
</evidence>